<dbReference type="EMBL" id="DTDH01000154">
    <property type="protein sequence ID" value="HGT98811.1"/>
    <property type="molecule type" value="Genomic_DNA"/>
</dbReference>
<evidence type="ECO:0000256" key="3">
    <source>
        <dbReference type="ARBA" id="ARBA00023002"/>
    </source>
</evidence>
<evidence type="ECO:0000256" key="6">
    <source>
        <dbReference type="ARBA" id="ARBA00047561"/>
    </source>
</evidence>
<dbReference type="UniPathway" id="UPA00262">
    <property type="reaction ID" value="UER00222"/>
</dbReference>
<dbReference type="GO" id="GO:0019354">
    <property type="term" value="P:siroheme biosynthetic process"/>
    <property type="evidence" value="ECO:0007669"/>
    <property type="project" value="UniProtKB-UniPathway"/>
</dbReference>
<comment type="caution">
    <text evidence="7">The sequence shown here is derived from an EMBL/GenBank/DDBJ whole genome shotgun (WGS) entry which is preliminary data.</text>
</comment>
<dbReference type="EC" id="1.3.1.76" evidence="2"/>
<proteinExistence type="predicted"/>
<evidence type="ECO:0000256" key="2">
    <source>
        <dbReference type="ARBA" id="ARBA00012400"/>
    </source>
</evidence>
<dbReference type="InterPro" id="IPR036291">
    <property type="entry name" value="NAD(P)-bd_dom_sf"/>
</dbReference>
<name>A0A7J3MZ80_9CREN</name>
<evidence type="ECO:0000313" key="7">
    <source>
        <dbReference type="EMBL" id="HGT98811.1"/>
    </source>
</evidence>
<evidence type="ECO:0000256" key="1">
    <source>
        <dbReference type="ARBA" id="ARBA00005010"/>
    </source>
</evidence>
<dbReference type="NCBIfam" id="TIGR01470">
    <property type="entry name" value="cysG_Nterm"/>
    <property type="match status" value="1"/>
</dbReference>
<dbReference type="Pfam" id="PF13241">
    <property type="entry name" value="NAD_binding_7"/>
    <property type="match status" value="1"/>
</dbReference>
<dbReference type="InterPro" id="IPR028161">
    <property type="entry name" value="Met8-like"/>
</dbReference>
<dbReference type="InterPro" id="IPR006367">
    <property type="entry name" value="Sirohaem_synthase_N"/>
</dbReference>
<dbReference type="AlphaFoldDB" id="A0A7J3MZ80"/>
<dbReference type="SUPFAM" id="SSF75615">
    <property type="entry name" value="Siroheme synthase middle domains-like"/>
    <property type="match status" value="1"/>
</dbReference>
<dbReference type="PANTHER" id="PTHR35330:SF1">
    <property type="entry name" value="SIROHEME BIOSYNTHESIS PROTEIN MET8"/>
    <property type="match status" value="1"/>
</dbReference>
<dbReference type="SUPFAM" id="SSF51735">
    <property type="entry name" value="NAD(P)-binding Rossmann-fold domains"/>
    <property type="match status" value="1"/>
</dbReference>
<dbReference type="Gene3D" id="3.40.50.720">
    <property type="entry name" value="NAD(P)-binding Rossmann-like Domain"/>
    <property type="match status" value="1"/>
</dbReference>
<protein>
    <recommendedName>
        <fullName evidence="2">precorrin-2 dehydrogenase</fullName>
        <ecNumber evidence="2">1.3.1.76</ecNumber>
    </recommendedName>
</protein>
<comment type="catalytic activity">
    <reaction evidence="6">
        <text>precorrin-2 + NAD(+) = sirohydrochlorin + NADH + 2 H(+)</text>
        <dbReference type="Rhea" id="RHEA:15613"/>
        <dbReference type="ChEBI" id="CHEBI:15378"/>
        <dbReference type="ChEBI" id="CHEBI:57540"/>
        <dbReference type="ChEBI" id="CHEBI:57945"/>
        <dbReference type="ChEBI" id="CHEBI:58351"/>
        <dbReference type="ChEBI" id="CHEBI:58827"/>
        <dbReference type="EC" id="1.3.1.76"/>
    </reaction>
</comment>
<keyword evidence="3" id="KW-0560">Oxidoreductase</keyword>
<dbReference type="GO" id="GO:0004325">
    <property type="term" value="F:ferrochelatase activity"/>
    <property type="evidence" value="ECO:0007669"/>
    <property type="project" value="InterPro"/>
</dbReference>
<evidence type="ECO:0000256" key="4">
    <source>
        <dbReference type="ARBA" id="ARBA00023027"/>
    </source>
</evidence>
<evidence type="ECO:0000256" key="5">
    <source>
        <dbReference type="ARBA" id="ARBA00023244"/>
    </source>
</evidence>
<comment type="pathway">
    <text evidence="1">Porphyrin-containing compound metabolism; siroheme biosynthesis; sirohydrochlorin from precorrin-2: step 1/1.</text>
</comment>
<keyword evidence="4" id="KW-0520">NAD</keyword>
<accession>A0A7J3MZ80</accession>
<keyword evidence="5" id="KW-0627">Porphyrin biosynthesis</keyword>
<organism evidence="7">
    <name type="scientific">Ignisphaera aggregans</name>
    <dbReference type="NCBI Taxonomy" id="334771"/>
    <lineage>
        <taxon>Archaea</taxon>
        <taxon>Thermoproteota</taxon>
        <taxon>Thermoprotei</taxon>
        <taxon>Desulfurococcales</taxon>
        <taxon>Desulfurococcaceae</taxon>
        <taxon>Ignisphaera</taxon>
    </lineage>
</organism>
<sequence length="229" mass="25538">MYIPLFIDFSNLKVLVIGCGSVGLRRASLFSNAGAKVTTVCRESEKRIEGVNVVSIDIKENDIETIKQLVKDHHLVVIAIDSESLASAIARIAISLGKLVNNAVDSRLGNTIVPLRLSLNGIDIGITSYGISVEALRRMARKIEILLESDIEIKTLIHICRVLKKCVKIFVQNHKERMNLYRSIFTDDEFNRYVSKGDTVSAFSRAIDIARGFGFEIKECIERGLDQDN</sequence>
<dbReference type="GO" id="GO:0043115">
    <property type="term" value="F:precorrin-2 dehydrogenase activity"/>
    <property type="evidence" value="ECO:0007669"/>
    <property type="project" value="UniProtKB-EC"/>
</dbReference>
<dbReference type="PANTHER" id="PTHR35330">
    <property type="entry name" value="SIROHEME BIOSYNTHESIS PROTEIN MET8"/>
    <property type="match status" value="1"/>
</dbReference>
<reference evidence="7" key="1">
    <citation type="journal article" date="2020" name="mSystems">
        <title>Genome- and Community-Level Interaction Insights into Carbon Utilization and Element Cycling Functions of Hydrothermarchaeota in Hydrothermal Sediment.</title>
        <authorList>
            <person name="Zhou Z."/>
            <person name="Liu Y."/>
            <person name="Xu W."/>
            <person name="Pan J."/>
            <person name="Luo Z.H."/>
            <person name="Li M."/>
        </authorList>
    </citation>
    <scope>NUCLEOTIDE SEQUENCE [LARGE SCALE GENOMIC DNA]</scope>
    <source>
        <strain evidence="7">SpSt-688</strain>
    </source>
</reference>
<gene>
    <name evidence="7" type="ORF">ENU64_05210</name>
</gene>